<dbReference type="SUPFAM" id="SSF159006">
    <property type="entry name" value="YopX-like"/>
    <property type="match status" value="1"/>
</dbReference>
<dbReference type="AlphaFoldDB" id="G8M074"/>
<evidence type="ECO:0000313" key="2">
    <source>
        <dbReference type="Proteomes" id="UP000005435"/>
    </source>
</evidence>
<gene>
    <name evidence="1" type="ordered locus">Clocl_0129</name>
</gene>
<dbReference type="KEGG" id="ccl:Clocl_0129"/>
<dbReference type="eggNOG" id="ENOG50347C3">
    <property type="taxonomic scope" value="Bacteria"/>
</dbReference>
<protein>
    <submittedName>
        <fullName evidence="1">Uncharacterized protein</fullName>
    </submittedName>
</protein>
<dbReference type="RefSeq" id="WP_014253519.1">
    <property type="nucleotide sequence ID" value="NC_016627.1"/>
</dbReference>
<organism evidence="1 2">
    <name type="scientific">Acetivibrio clariflavus (strain DSM 19732 / NBRC 101661 / EBR45)</name>
    <name type="common">Clostridium clariflavum</name>
    <dbReference type="NCBI Taxonomy" id="720554"/>
    <lineage>
        <taxon>Bacteria</taxon>
        <taxon>Bacillati</taxon>
        <taxon>Bacillota</taxon>
        <taxon>Clostridia</taxon>
        <taxon>Eubacteriales</taxon>
        <taxon>Oscillospiraceae</taxon>
        <taxon>Acetivibrio</taxon>
    </lineage>
</organism>
<sequence length="63" mass="7372">MVRKYSGFKDVNNREIYTGMLCEDIINFNTVVIKEIEGRFFAVSNEFKPEPLEEISEGLRIIK</sequence>
<keyword evidence="2" id="KW-1185">Reference proteome</keyword>
<dbReference type="HOGENOM" id="CLU_2877847_0_0_9"/>
<proteinExistence type="predicted"/>
<evidence type="ECO:0000313" key="1">
    <source>
        <dbReference type="EMBL" id="AEV66881.1"/>
    </source>
</evidence>
<dbReference type="OrthoDB" id="9882350at2"/>
<dbReference type="Proteomes" id="UP000005435">
    <property type="component" value="Chromosome"/>
</dbReference>
<dbReference type="EMBL" id="CP003065">
    <property type="protein sequence ID" value="AEV66881.1"/>
    <property type="molecule type" value="Genomic_DNA"/>
</dbReference>
<reference evidence="2" key="1">
    <citation type="submission" date="2011-12" db="EMBL/GenBank/DDBJ databases">
        <title>Complete sequence of Clostridium clariflavum DSM 19732.</title>
        <authorList>
            <consortium name="US DOE Joint Genome Institute"/>
            <person name="Lucas S."/>
            <person name="Han J."/>
            <person name="Lapidus A."/>
            <person name="Cheng J.-F."/>
            <person name="Goodwin L."/>
            <person name="Pitluck S."/>
            <person name="Peters L."/>
            <person name="Teshima H."/>
            <person name="Detter J.C."/>
            <person name="Han C."/>
            <person name="Tapia R."/>
            <person name="Land M."/>
            <person name="Hauser L."/>
            <person name="Kyrpides N."/>
            <person name="Ivanova N."/>
            <person name="Pagani I."/>
            <person name="Kitzmiller T."/>
            <person name="Lynd L."/>
            <person name="Izquierdo J."/>
            <person name="Woyke T."/>
        </authorList>
    </citation>
    <scope>NUCLEOTIDE SEQUENCE [LARGE SCALE GENOMIC DNA]</scope>
    <source>
        <strain evidence="2">DSM 19732 / NBRC 101661 / EBR45</strain>
    </source>
</reference>
<reference evidence="1 2" key="2">
    <citation type="journal article" date="2012" name="Stand. Genomic Sci.">
        <title>Complete Genome Sequence of Clostridium clariflavum DSM 19732.</title>
        <authorList>
            <person name="Izquierdo J.A."/>
            <person name="Goodwin L."/>
            <person name="Davenport K.W."/>
            <person name="Teshima H."/>
            <person name="Bruce D."/>
            <person name="Detter C."/>
            <person name="Tapia R."/>
            <person name="Han S."/>
            <person name="Land M."/>
            <person name="Hauser L."/>
            <person name="Jeffries C.D."/>
            <person name="Han J."/>
            <person name="Pitluck S."/>
            <person name="Nolan M."/>
            <person name="Chen A."/>
            <person name="Huntemann M."/>
            <person name="Mavromatis K."/>
            <person name="Mikhailova N."/>
            <person name="Liolios K."/>
            <person name="Woyke T."/>
            <person name="Lynd L.R."/>
        </authorList>
    </citation>
    <scope>NUCLEOTIDE SEQUENCE [LARGE SCALE GENOMIC DNA]</scope>
    <source>
        <strain evidence="2">DSM 19732 / NBRC 101661 / EBR45</strain>
    </source>
</reference>
<accession>G8M074</accession>
<name>G8M074_ACECE</name>